<name>A0A4D7QSG3_9HYPH</name>
<evidence type="ECO:0000313" key="2">
    <source>
        <dbReference type="Proteomes" id="UP000298588"/>
    </source>
</evidence>
<dbReference type="AlphaFoldDB" id="A0A4D7QSG3"/>
<reference evidence="1 2" key="1">
    <citation type="submission" date="2019-04" db="EMBL/GenBank/DDBJ databases">
        <title>Phreatobacter aquaticus sp. nov.</title>
        <authorList>
            <person name="Choi A."/>
            <person name="Baek K."/>
        </authorList>
    </citation>
    <scope>NUCLEOTIDE SEQUENCE [LARGE SCALE GENOMIC DNA]</scope>
    <source>
        <strain evidence="1 2">NMCR1094</strain>
    </source>
</reference>
<evidence type="ECO:0000313" key="1">
    <source>
        <dbReference type="EMBL" id="QCK87937.1"/>
    </source>
</evidence>
<dbReference type="Proteomes" id="UP000298588">
    <property type="component" value="Chromosome"/>
</dbReference>
<dbReference type="InterPro" id="IPR009922">
    <property type="entry name" value="DUF1457"/>
</dbReference>
<sequence>MTAMTSHATDTLFAYWDSLRGQRIAPDRTEIEPRAIASILGDTFVLETDPTGSIRYRLAGSRICSAFGQEMKGQPFMTAFSDADRASLIKGLADAHAACTGLRVTLTGTSAAGRKAEFDTVILPLAHRGRIGQRMIGALTGRQDHFWTSHDAIQALAVSDLRLTWPTWQAAAVGQNQPAMAQGPAVNAGRPQLRLIQGGNAA</sequence>
<protein>
    <submittedName>
        <fullName evidence="1">PAS domain-containing protein</fullName>
    </submittedName>
</protein>
<organism evidence="1 2">
    <name type="scientific">Phreatobacter aquaticus</name>
    <dbReference type="NCBI Taxonomy" id="2570229"/>
    <lineage>
        <taxon>Bacteria</taxon>
        <taxon>Pseudomonadati</taxon>
        <taxon>Pseudomonadota</taxon>
        <taxon>Alphaproteobacteria</taxon>
        <taxon>Hyphomicrobiales</taxon>
        <taxon>Phreatobacteraceae</taxon>
        <taxon>Phreatobacter</taxon>
    </lineage>
</organism>
<proteinExistence type="predicted"/>
<keyword evidence="2" id="KW-1185">Reference proteome</keyword>
<gene>
    <name evidence="1" type="ORF">E8L99_20355</name>
</gene>
<dbReference type="KEGG" id="paqt:E8L99_20355"/>
<dbReference type="PIRSF" id="PIRSF031878">
    <property type="entry name" value="UCP031878"/>
    <property type="match status" value="1"/>
</dbReference>
<dbReference type="EMBL" id="CP039865">
    <property type="protein sequence ID" value="QCK87937.1"/>
    <property type="molecule type" value="Genomic_DNA"/>
</dbReference>
<dbReference type="Pfam" id="PF07310">
    <property type="entry name" value="PAS_5"/>
    <property type="match status" value="1"/>
</dbReference>
<accession>A0A4D7QSG3</accession>
<dbReference type="OrthoDB" id="8480244at2"/>